<proteinExistence type="predicted"/>
<sequence>YSSQEEPYPLSELETALLCFATIGTTGVTTEEIRHLMGHLTVVGRTAGSPCASLTMHLFFTDDHGVFLYRNPDLREVVPEKRVRISS</sequence>
<gene>
    <name evidence="1" type="ORF">S01H1_85439</name>
</gene>
<organism evidence="1">
    <name type="scientific">marine sediment metagenome</name>
    <dbReference type="NCBI Taxonomy" id="412755"/>
    <lineage>
        <taxon>unclassified sequences</taxon>
        <taxon>metagenomes</taxon>
        <taxon>ecological metagenomes</taxon>
    </lineage>
</organism>
<comment type="caution">
    <text evidence="1">The sequence shown here is derived from an EMBL/GenBank/DDBJ whole genome shotgun (WGS) entry which is preliminary data.</text>
</comment>
<evidence type="ECO:0000313" key="1">
    <source>
        <dbReference type="EMBL" id="GAG50336.1"/>
    </source>
</evidence>
<accession>X0ZQ26</accession>
<feature type="non-terminal residue" evidence="1">
    <location>
        <position position="1"/>
    </location>
</feature>
<name>X0ZQ26_9ZZZZ</name>
<dbReference type="AlphaFoldDB" id="X0ZQ26"/>
<feature type="non-terminal residue" evidence="1">
    <location>
        <position position="87"/>
    </location>
</feature>
<dbReference type="EMBL" id="BARS01058684">
    <property type="protein sequence ID" value="GAG50336.1"/>
    <property type="molecule type" value="Genomic_DNA"/>
</dbReference>
<protein>
    <submittedName>
        <fullName evidence="1">Uncharacterized protein</fullName>
    </submittedName>
</protein>
<reference evidence="1" key="1">
    <citation type="journal article" date="2014" name="Front. Microbiol.">
        <title>High frequency of phylogenetically diverse reductive dehalogenase-homologous genes in deep subseafloor sedimentary metagenomes.</title>
        <authorList>
            <person name="Kawai M."/>
            <person name="Futagami T."/>
            <person name="Toyoda A."/>
            <person name="Takaki Y."/>
            <person name="Nishi S."/>
            <person name="Hori S."/>
            <person name="Arai W."/>
            <person name="Tsubouchi T."/>
            <person name="Morono Y."/>
            <person name="Uchiyama I."/>
            <person name="Ito T."/>
            <person name="Fujiyama A."/>
            <person name="Inagaki F."/>
            <person name="Takami H."/>
        </authorList>
    </citation>
    <scope>NUCLEOTIDE SEQUENCE</scope>
    <source>
        <strain evidence="1">Expedition CK06-06</strain>
    </source>
</reference>